<feature type="signal peptide" evidence="2">
    <location>
        <begin position="1"/>
        <end position="33"/>
    </location>
</feature>
<organism evidence="3 4">
    <name type="scientific">Streptomyces toxytricini</name>
    <name type="common">Actinomyces toxytricini</name>
    <dbReference type="NCBI Taxonomy" id="67369"/>
    <lineage>
        <taxon>Bacteria</taxon>
        <taxon>Bacillati</taxon>
        <taxon>Actinomycetota</taxon>
        <taxon>Actinomycetes</taxon>
        <taxon>Kitasatosporales</taxon>
        <taxon>Streptomycetaceae</taxon>
        <taxon>Streptomyces</taxon>
    </lineage>
</organism>
<keyword evidence="2" id="KW-0732">Signal</keyword>
<feature type="chain" id="PRO_5046874634" description="Secreted protein" evidence="2">
    <location>
        <begin position="34"/>
        <end position="123"/>
    </location>
</feature>
<protein>
    <recommendedName>
        <fullName evidence="5">Secreted protein</fullName>
    </recommendedName>
</protein>
<dbReference type="Proteomes" id="UP001617351">
    <property type="component" value="Unassembled WGS sequence"/>
</dbReference>
<sequence>MTGTRRARTAVTRALAAACLALMCLLAASPAAASAVCGEEAARYATGLPGGPGIPAEREGDPSAEPEARVVRQPVRGPAGVRQWAQPPMFHVEHSGRREVTGRCETAGPVSSGRAARSVVLRC</sequence>
<gene>
    <name evidence="3" type="ORF">ACIO7M_17705</name>
</gene>
<evidence type="ECO:0008006" key="5">
    <source>
        <dbReference type="Google" id="ProtNLM"/>
    </source>
</evidence>
<name>A0ABW8EI70_STRT5</name>
<feature type="compositionally biased region" description="Basic and acidic residues" evidence="1">
    <location>
        <begin position="56"/>
        <end position="67"/>
    </location>
</feature>
<accession>A0ABW8EI70</accession>
<dbReference type="RefSeq" id="WP_365510067.1">
    <property type="nucleotide sequence ID" value="NZ_JBFANW010000221.1"/>
</dbReference>
<evidence type="ECO:0000256" key="1">
    <source>
        <dbReference type="SAM" id="MobiDB-lite"/>
    </source>
</evidence>
<dbReference type="EMBL" id="JBIUYY010000007">
    <property type="protein sequence ID" value="MFJ2822930.1"/>
    <property type="molecule type" value="Genomic_DNA"/>
</dbReference>
<proteinExistence type="predicted"/>
<keyword evidence="4" id="KW-1185">Reference proteome</keyword>
<evidence type="ECO:0000256" key="2">
    <source>
        <dbReference type="SAM" id="SignalP"/>
    </source>
</evidence>
<feature type="region of interest" description="Disordered" evidence="1">
    <location>
        <begin position="48"/>
        <end position="67"/>
    </location>
</feature>
<evidence type="ECO:0000313" key="4">
    <source>
        <dbReference type="Proteomes" id="UP001617351"/>
    </source>
</evidence>
<evidence type="ECO:0000313" key="3">
    <source>
        <dbReference type="EMBL" id="MFJ2822930.1"/>
    </source>
</evidence>
<reference evidence="3 4" key="1">
    <citation type="submission" date="2024-10" db="EMBL/GenBank/DDBJ databases">
        <title>The Natural Products Discovery Center: Release of the First 8490 Sequenced Strains for Exploring Actinobacteria Biosynthetic Diversity.</title>
        <authorList>
            <person name="Kalkreuter E."/>
            <person name="Kautsar S.A."/>
            <person name="Yang D."/>
            <person name="Bader C.D."/>
            <person name="Teijaro C.N."/>
            <person name="Fluegel L."/>
            <person name="Davis C.M."/>
            <person name="Simpson J.R."/>
            <person name="Lauterbach L."/>
            <person name="Steele A.D."/>
            <person name="Gui C."/>
            <person name="Meng S."/>
            <person name="Li G."/>
            <person name="Viehrig K."/>
            <person name="Ye F."/>
            <person name="Su P."/>
            <person name="Kiefer A.F."/>
            <person name="Nichols A."/>
            <person name="Cepeda A.J."/>
            <person name="Yan W."/>
            <person name="Fan B."/>
            <person name="Jiang Y."/>
            <person name="Adhikari A."/>
            <person name="Zheng C.-J."/>
            <person name="Schuster L."/>
            <person name="Cowan T.M."/>
            <person name="Smanski M.J."/>
            <person name="Chevrette M.G."/>
            <person name="De Carvalho L.P.S."/>
            <person name="Shen B."/>
        </authorList>
    </citation>
    <scope>NUCLEOTIDE SEQUENCE [LARGE SCALE GENOMIC DNA]</scope>
    <source>
        <strain evidence="3 4">NPDC087220</strain>
    </source>
</reference>
<comment type="caution">
    <text evidence="3">The sequence shown here is derived from an EMBL/GenBank/DDBJ whole genome shotgun (WGS) entry which is preliminary data.</text>
</comment>